<evidence type="ECO:0000313" key="1">
    <source>
        <dbReference type="EMBL" id="MFB9730858.1"/>
    </source>
</evidence>
<protein>
    <submittedName>
        <fullName evidence="1">Uncharacterized protein</fullName>
    </submittedName>
</protein>
<dbReference type="EMBL" id="JBHMAX010000005">
    <property type="protein sequence ID" value="MFB9730858.1"/>
    <property type="molecule type" value="Genomic_DNA"/>
</dbReference>
<reference evidence="1 2" key="1">
    <citation type="submission" date="2024-09" db="EMBL/GenBank/DDBJ databases">
        <authorList>
            <person name="Sun Q."/>
            <person name="Mori K."/>
        </authorList>
    </citation>
    <scope>NUCLEOTIDE SEQUENCE [LARGE SCALE GENOMIC DNA]</scope>
    <source>
        <strain evidence="1 2">JCM 12763</strain>
    </source>
</reference>
<keyword evidence="2" id="KW-1185">Reference proteome</keyword>
<comment type="caution">
    <text evidence="1">The sequence shown here is derived from an EMBL/GenBank/DDBJ whole genome shotgun (WGS) entry which is preliminary data.</text>
</comment>
<dbReference type="SUPFAM" id="SSF52540">
    <property type="entry name" value="P-loop containing nucleoside triphosphate hydrolases"/>
    <property type="match status" value="1"/>
</dbReference>
<evidence type="ECO:0000313" key="2">
    <source>
        <dbReference type="Proteomes" id="UP001589613"/>
    </source>
</evidence>
<organism evidence="1 2">
    <name type="scientific">Ornithinimicrobium kibberense</name>
    <dbReference type="NCBI Taxonomy" id="282060"/>
    <lineage>
        <taxon>Bacteria</taxon>
        <taxon>Bacillati</taxon>
        <taxon>Actinomycetota</taxon>
        <taxon>Actinomycetes</taxon>
        <taxon>Micrococcales</taxon>
        <taxon>Ornithinimicrobiaceae</taxon>
        <taxon>Ornithinimicrobium</taxon>
    </lineage>
</organism>
<sequence>MDGQGRFENSLLRGGIEERTKRYGRRWPTGWFELDDLIGGGVERGRVTVVTGPEELRRAVTSSIALWGAAAGATTLLVGLQETPEQLQVRCVTSATGLTAQEVVRPEDGWAGARREALDEILRAVTLRAMTPSSMVPSHQLTMMQVELLVADDPWADLGALSTSLAAGPGWQRGAAVEDSLRHYAALSRAAVVTSGAATRMGRWRPHLRIDIAEPRRPGAGTTALVRHRAHEDVRLALPFAVDPDGVHRLPQPGPAAGWPDPPPPLALLDDRAVELLAARGGRLDLPGARGTCPECHSLDVRHHVLGMPAGPCPVEWVDQLGCVVGHAATQRTCEHCGHGWDPGRD</sequence>
<dbReference type="Proteomes" id="UP001589613">
    <property type="component" value="Unassembled WGS sequence"/>
</dbReference>
<gene>
    <name evidence="1" type="ORF">ACFFN0_02240</name>
</gene>
<dbReference type="Gene3D" id="3.40.50.300">
    <property type="entry name" value="P-loop containing nucleotide triphosphate hydrolases"/>
    <property type="match status" value="1"/>
</dbReference>
<dbReference type="RefSeq" id="WP_238330515.1">
    <property type="nucleotide sequence ID" value="NZ_JBHMAX010000005.1"/>
</dbReference>
<name>A0ABV5UZF0_9MICO</name>
<accession>A0ABV5UZF0</accession>
<dbReference type="InterPro" id="IPR027417">
    <property type="entry name" value="P-loop_NTPase"/>
</dbReference>
<proteinExistence type="predicted"/>